<dbReference type="InterPro" id="IPR036047">
    <property type="entry name" value="F-box-like_dom_sf"/>
</dbReference>
<dbReference type="EMBL" id="AYKW01000056">
    <property type="protein sequence ID" value="PIL25185.1"/>
    <property type="molecule type" value="Genomic_DNA"/>
</dbReference>
<comment type="caution">
    <text evidence="3">The sequence shown here is derived from an EMBL/GenBank/DDBJ whole genome shotgun (WGS) entry which is preliminary data.</text>
</comment>
<dbReference type="Proteomes" id="UP000230002">
    <property type="component" value="Unassembled WGS sequence"/>
</dbReference>
<dbReference type="Gene3D" id="1.20.1280.50">
    <property type="match status" value="1"/>
</dbReference>
<feature type="domain" description="F-box" evidence="2">
    <location>
        <begin position="17"/>
        <end position="63"/>
    </location>
</feature>
<dbReference type="Pfam" id="PF12937">
    <property type="entry name" value="F-box-like"/>
    <property type="match status" value="1"/>
</dbReference>
<organism evidence="3 4">
    <name type="scientific">Ganoderma sinense ZZ0214-1</name>
    <dbReference type="NCBI Taxonomy" id="1077348"/>
    <lineage>
        <taxon>Eukaryota</taxon>
        <taxon>Fungi</taxon>
        <taxon>Dikarya</taxon>
        <taxon>Basidiomycota</taxon>
        <taxon>Agaricomycotina</taxon>
        <taxon>Agaricomycetes</taxon>
        <taxon>Polyporales</taxon>
        <taxon>Polyporaceae</taxon>
        <taxon>Ganoderma</taxon>
    </lineage>
</organism>
<dbReference type="SUPFAM" id="SSF81383">
    <property type="entry name" value="F-box domain"/>
    <property type="match status" value="1"/>
</dbReference>
<feature type="compositionally biased region" description="Acidic residues" evidence="1">
    <location>
        <begin position="507"/>
        <end position="518"/>
    </location>
</feature>
<keyword evidence="4" id="KW-1185">Reference proteome</keyword>
<dbReference type="STRING" id="1077348.A0A2G8RUJ6"/>
<dbReference type="OrthoDB" id="3211970at2759"/>
<dbReference type="AlphaFoldDB" id="A0A2G8RUJ6"/>
<evidence type="ECO:0000259" key="2">
    <source>
        <dbReference type="PROSITE" id="PS50181"/>
    </source>
</evidence>
<sequence>MPALASQSAGPEHSEQSYGIFDLPDEVLLQIVRFLGFEDITTLRKTSTRLSVVTQDRSAWLQMLRAQSRSLPLPYHLKNPSSWMPLASEQIQRTVRRLHIVDHTWLLPRSTYFVPGHSSSCALDPLFMNEDGSRTIYSIDIFLDRWLLCIYHEKLVELWDLDSVLDNPHKPVLCTSQQLKGVGSFSSAITHIDEQGQVLIIAVSCHELCHVLQVELHPSSAILRPQRAANLQDIQLRVIALITFASPIFCLRALDPAQSLLLLGLPSSFHLLNWNTNERTIVNMLSEEEEELWNGVVQATFLTPRHILVLKAHSLEVCTLLDSPQARMNDGAFGADPDLTTHHRLPTQMSAAVHSHFFPSTTFRGVSFSRPTVHHPTLSDPADEPTRVTLSFLAYDVLRGLFHCSVLVVIPQPDATLPSHSRTHISNPPIDVQVRLLAAHNMAIPLAPSNEAEDPVARSGFSHGTRGFVSACALGPDGTRGVWVERRRGAVRRVVYGFGAHNGRGEDDSDEDDDDSDTDSFHSDGVEFEGPRPVPSKKVAQKKKKGSKKRTMEGFQPGTPISVHNSELDIDPAHDWHTQAPHAIEGKEVYDVNSYDLRDDITHIAFSETTGLIALGTRKGDIRVLGRGLVLCGEAPRT</sequence>
<dbReference type="SMART" id="SM00256">
    <property type="entry name" value="FBOX"/>
    <property type="match status" value="1"/>
</dbReference>
<accession>A0A2G8RUJ6</accession>
<dbReference type="PROSITE" id="PS50181">
    <property type="entry name" value="FBOX"/>
    <property type="match status" value="1"/>
</dbReference>
<evidence type="ECO:0000313" key="4">
    <source>
        <dbReference type="Proteomes" id="UP000230002"/>
    </source>
</evidence>
<evidence type="ECO:0000313" key="3">
    <source>
        <dbReference type="EMBL" id="PIL25185.1"/>
    </source>
</evidence>
<feature type="region of interest" description="Disordered" evidence="1">
    <location>
        <begin position="499"/>
        <end position="564"/>
    </location>
</feature>
<gene>
    <name evidence="3" type="ORF">GSI_13074</name>
</gene>
<dbReference type="InterPro" id="IPR001810">
    <property type="entry name" value="F-box_dom"/>
</dbReference>
<proteinExistence type="predicted"/>
<name>A0A2G8RUJ6_9APHY</name>
<protein>
    <recommendedName>
        <fullName evidence="2">F-box domain-containing protein</fullName>
    </recommendedName>
</protein>
<reference evidence="3 4" key="1">
    <citation type="journal article" date="2015" name="Sci. Rep.">
        <title>Chromosome-level genome map provides insights into diverse defense mechanisms in the medicinal fungus Ganoderma sinense.</title>
        <authorList>
            <person name="Zhu Y."/>
            <person name="Xu J."/>
            <person name="Sun C."/>
            <person name="Zhou S."/>
            <person name="Xu H."/>
            <person name="Nelson D.R."/>
            <person name="Qian J."/>
            <person name="Song J."/>
            <person name="Luo H."/>
            <person name="Xiang L."/>
            <person name="Li Y."/>
            <person name="Xu Z."/>
            <person name="Ji A."/>
            <person name="Wang L."/>
            <person name="Lu S."/>
            <person name="Hayward A."/>
            <person name="Sun W."/>
            <person name="Li X."/>
            <person name="Schwartz D.C."/>
            <person name="Wang Y."/>
            <person name="Chen S."/>
        </authorList>
    </citation>
    <scope>NUCLEOTIDE SEQUENCE [LARGE SCALE GENOMIC DNA]</scope>
    <source>
        <strain evidence="3 4">ZZ0214-1</strain>
    </source>
</reference>
<evidence type="ECO:0000256" key="1">
    <source>
        <dbReference type="SAM" id="MobiDB-lite"/>
    </source>
</evidence>
<feature type="compositionally biased region" description="Basic residues" evidence="1">
    <location>
        <begin position="539"/>
        <end position="549"/>
    </location>
</feature>